<dbReference type="PANTHER" id="PTHR46411:SF2">
    <property type="entry name" value="AAA+ ATPASE DOMAIN-CONTAINING PROTEIN"/>
    <property type="match status" value="1"/>
</dbReference>
<evidence type="ECO:0000259" key="2">
    <source>
        <dbReference type="SMART" id="SM00382"/>
    </source>
</evidence>
<evidence type="ECO:0000313" key="4">
    <source>
        <dbReference type="Proteomes" id="UP001396898"/>
    </source>
</evidence>
<proteinExistence type="predicted"/>
<feature type="region of interest" description="Disordered" evidence="1">
    <location>
        <begin position="1"/>
        <end position="81"/>
    </location>
</feature>
<feature type="region of interest" description="Disordered" evidence="1">
    <location>
        <begin position="147"/>
        <end position="175"/>
    </location>
</feature>
<dbReference type="SUPFAM" id="SSF52540">
    <property type="entry name" value="P-loop containing nucleoside triphosphate hydrolases"/>
    <property type="match status" value="1"/>
</dbReference>
<feature type="compositionally biased region" description="Basic and acidic residues" evidence="1">
    <location>
        <begin position="50"/>
        <end position="59"/>
    </location>
</feature>
<dbReference type="EMBL" id="JAQQWI010000007">
    <property type="protein sequence ID" value="KAK8028429.1"/>
    <property type="molecule type" value="Genomic_DNA"/>
</dbReference>
<organism evidence="3 4">
    <name type="scientific">Apiospora marii</name>
    <dbReference type="NCBI Taxonomy" id="335849"/>
    <lineage>
        <taxon>Eukaryota</taxon>
        <taxon>Fungi</taxon>
        <taxon>Dikarya</taxon>
        <taxon>Ascomycota</taxon>
        <taxon>Pezizomycotina</taxon>
        <taxon>Sordariomycetes</taxon>
        <taxon>Xylariomycetidae</taxon>
        <taxon>Amphisphaeriales</taxon>
        <taxon>Apiosporaceae</taxon>
        <taxon>Apiospora</taxon>
    </lineage>
</organism>
<evidence type="ECO:0000256" key="1">
    <source>
        <dbReference type="SAM" id="MobiDB-lite"/>
    </source>
</evidence>
<feature type="compositionally biased region" description="Polar residues" evidence="1">
    <location>
        <begin position="26"/>
        <end position="44"/>
    </location>
</feature>
<feature type="region of interest" description="Disordered" evidence="1">
    <location>
        <begin position="1005"/>
        <end position="1081"/>
    </location>
</feature>
<dbReference type="SMART" id="SM00382">
    <property type="entry name" value="AAA"/>
    <property type="match status" value="1"/>
</dbReference>
<dbReference type="Pfam" id="PF23232">
    <property type="entry name" value="AAA_lid_13"/>
    <property type="match status" value="1"/>
</dbReference>
<sequence length="1081" mass="120132">MADHATSKSNAPTEARAGESPIAATGSPSLTNTMRQPDSGSTKMEFTALNKDRSNDGSRHVMGVAGRSGSPSTTDSPSEMNHCKTATIDISSYPMAAAPSVKSSERVGSTSDSGMQLGRDHVAKLEGVVAKLMEVVDGLKRRIEKLENPASGNQFKKASSSPVGSAPKPNLAKDETPAGRKFQLTTEFFYGGDAEQRQNFKRFESYPFIRVLWVKRGKAENPGLQSPLSDSQEATFVPGSAEIMQFCVESRVMRDFLDGINDTLILGEPLAKLEADDGTLCFKKPFRWLVQHRSLIEEKLINLESEDTRNTEQQRLRSLDASQVDTEEGGSQGRASARDSSILENDLLAQLRYLLCFMEEHMKPQIQLDRDAREGNLKTIRFQDLWMLYRPGALVYTSFRKTIKAGDYETSGARTRTMHTIKGTETPQAYKIIAVVGGMLLSEAQQNQYSTSTNIYSPLRIVCYYIDFSRQRFGCVCLPIDIAPFEGERGINSLEVYPLAYAPDPKEPLALGQAQTAPGETTIREFLRMRGNEFIQVSEASHRLYEGLTWGSTKINAPVIIDFELAYNKFADMVPQPMLPSPDEHLNIDVSGRTASLGDEVIADFKGKDSYNWYKKHQRRLLAKTRLNVNDTVGSYPLVRPDASNSVKRLTDAMNKDDHVLLLPGTVYAFALRARKWVSLDLRFVKPVGDEAGWTDLILPSGVKDMVQAVVETHAAGSRSTAALVKRSTEADIVRGKGKGCIILLHGEPGVGKTSTAGESNLQAQVPAMTGQRLISAIGDIGYQPDEVEQSLQKHFTLAQQWGCVVLLDEADVFLAKRSDDLKRNGLVSVFLRILEYYQGILFLTTNRVGSFDDAFRSRLHLTLYYPKLERKQTVAIWKVNIRRLNDLNKKRFECGQDPIEVQEGEILSFAKKHWEKLSWNGRQIRNAFQTAVALAEFDAKKINAAAKSGDGKPHARPVMTKEYFQTIAGTSMQFDEYLYLTHGGNDLATNAKKEQVRWDYELRDRNKSSQQHQHNRRLGGSHGLSSDSASDSSSSSKSDDDTDSESHSSHDLANSEDDSGTASMATSDEDRKKKQKDTKK</sequence>
<protein>
    <submittedName>
        <fullName evidence="3">AAA family ATPase</fullName>
    </submittedName>
</protein>
<reference evidence="3 4" key="1">
    <citation type="submission" date="2023-01" db="EMBL/GenBank/DDBJ databases">
        <title>Analysis of 21 Apiospora genomes using comparative genomics revels a genus with tremendous synthesis potential of carbohydrate active enzymes and secondary metabolites.</title>
        <authorList>
            <person name="Sorensen T."/>
        </authorList>
    </citation>
    <scope>NUCLEOTIDE SEQUENCE [LARGE SCALE GENOMIC DNA]</scope>
    <source>
        <strain evidence="3 4">CBS 20057</strain>
    </source>
</reference>
<feature type="domain" description="AAA+ ATPase" evidence="2">
    <location>
        <begin position="739"/>
        <end position="870"/>
    </location>
</feature>
<dbReference type="Gene3D" id="3.40.50.300">
    <property type="entry name" value="P-loop containing nucleotide triphosphate hydrolases"/>
    <property type="match status" value="1"/>
</dbReference>
<gene>
    <name evidence="3" type="ORF">PG991_005485</name>
</gene>
<feature type="non-terminal residue" evidence="3">
    <location>
        <position position="1081"/>
    </location>
</feature>
<name>A0ABR1S9B2_9PEZI</name>
<dbReference type="InterPro" id="IPR054289">
    <property type="entry name" value="DUF7025"/>
</dbReference>
<dbReference type="Pfam" id="PF22942">
    <property type="entry name" value="DUF7025"/>
    <property type="match status" value="1"/>
</dbReference>
<feature type="compositionally biased region" description="Polar residues" evidence="1">
    <location>
        <begin position="150"/>
        <end position="163"/>
    </location>
</feature>
<feature type="region of interest" description="Disordered" evidence="1">
    <location>
        <begin position="311"/>
        <end position="338"/>
    </location>
</feature>
<dbReference type="InterPro" id="IPR056599">
    <property type="entry name" value="AAA_lid_fung"/>
</dbReference>
<dbReference type="InterPro" id="IPR003959">
    <property type="entry name" value="ATPase_AAA_core"/>
</dbReference>
<keyword evidence="4" id="KW-1185">Reference proteome</keyword>
<evidence type="ECO:0000313" key="3">
    <source>
        <dbReference type="EMBL" id="KAK8028429.1"/>
    </source>
</evidence>
<dbReference type="InterPro" id="IPR027417">
    <property type="entry name" value="P-loop_NTPase"/>
</dbReference>
<feature type="compositionally biased region" description="Polar residues" evidence="1">
    <location>
        <begin position="69"/>
        <end position="79"/>
    </location>
</feature>
<comment type="caution">
    <text evidence="3">The sequence shown here is derived from an EMBL/GenBank/DDBJ whole genome shotgun (WGS) entry which is preliminary data.</text>
</comment>
<dbReference type="InterPro" id="IPR003593">
    <property type="entry name" value="AAA+_ATPase"/>
</dbReference>
<dbReference type="Pfam" id="PF00004">
    <property type="entry name" value="AAA"/>
    <property type="match status" value="1"/>
</dbReference>
<feature type="compositionally biased region" description="Low complexity" evidence="1">
    <location>
        <begin position="1024"/>
        <end position="1037"/>
    </location>
</feature>
<accession>A0ABR1S9B2</accession>
<dbReference type="PANTHER" id="PTHR46411">
    <property type="entry name" value="FAMILY ATPASE, PUTATIVE-RELATED"/>
    <property type="match status" value="1"/>
</dbReference>
<dbReference type="Proteomes" id="UP001396898">
    <property type="component" value="Unassembled WGS sequence"/>
</dbReference>